<evidence type="ECO:0000313" key="2">
    <source>
        <dbReference type="EMBL" id="KAE8687460.1"/>
    </source>
</evidence>
<dbReference type="Proteomes" id="UP000436088">
    <property type="component" value="Unassembled WGS sequence"/>
</dbReference>
<sequence>MRQDEMQITETTIHFAAEEKDAMLQELNATKEQLNSISKQYEELEAKSRADIKLLVKEVKSLRKSEKQLKQEVGQSLSKISDVEVQLEHERQTSKHVKTAREELLNECRLLHNSLLECNVNLSTDDENLIKDSSLVEEALDLLTTSDDKITLLLAEVQLLAKEDATAIEDVNNLHDSHYDGRIDDELRKIIADIFTDNAKLRKQVNSQLRYRLECDIAS</sequence>
<evidence type="ECO:0000256" key="1">
    <source>
        <dbReference type="SAM" id="Coils"/>
    </source>
</evidence>
<name>A0A6A2Z7P0_HIBSY</name>
<gene>
    <name evidence="2" type="ORF">F3Y22_tig00111014pilonHSYRG00005</name>
</gene>
<dbReference type="InterPro" id="IPR044588">
    <property type="entry name" value="EREX-like"/>
</dbReference>
<organism evidence="2 3">
    <name type="scientific">Hibiscus syriacus</name>
    <name type="common">Rose of Sharon</name>
    <dbReference type="NCBI Taxonomy" id="106335"/>
    <lineage>
        <taxon>Eukaryota</taxon>
        <taxon>Viridiplantae</taxon>
        <taxon>Streptophyta</taxon>
        <taxon>Embryophyta</taxon>
        <taxon>Tracheophyta</taxon>
        <taxon>Spermatophyta</taxon>
        <taxon>Magnoliopsida</taxon>
        <taxon>eudicotyledons</taxon>
        <taxon>Gunneridae</taxon>
        <taxon>Pentapetalae</taxon>
        <taxon>rosids</taxon>
        <taxon>malvids</taxon>
        <taxon>Malvales</taxon>
        <taxon>Malvaceae</taxon>
        <taxon>Malvoideae</taxon>
        <taxon>Hibiscus</taxon>
    </lineage>
</organism>
<dbReference type="PANTHER" id="PTHR46856">
    <property type="entry name" value="PX DOMAIN-CONTAINING PROTEIN EREL1-RELATED"/>
    <property type="match status" value="1"/>
</dbReference>
<dbReference type="GO" id="GO:0016757">
    <property type="term" value="F:glycosyltransferase activity"/>
    <property type="evidence" value="ECO:0007669"/>
    <property type="project" value="UniProtKB-KW"/>
</dbReference>
<dbReference type="GO" id="GO:0015031">
    <property type="term" value="P:protein transport"/>
    <property type="evidence" value="ECO:0007669"/>
    <property type="project" value="InterPro"/>
</dbReference>
<feature type="coiled-coil region" evidence="1">
    <location>
        <begin position="13"/>
        <end position="72"/>
    </location>
</feature>
<accession>A0A6A2Z7P0</accession>
<dbReference type="EMBL" id="VEPZ02001203">
    <property type="protein sequence ID" value="KAE8687460.1"/>
    <property type="molecule type" value="Genomic_DNA"/>
</dbReference>
<comment type="caution">
    <text evidence="2">The sequence shown here is derived from an EMBL/GenBank/DDBJ whole genome shotgun (WGS) entry which is preliminary data.</text>
</comment>
<dbReference type="AlphaFoldDB" id="A0A6A2Z7P0"/>
<dbReference type="PANTHER" id="PTHR46856:SF1">
    <property type="entry name" value="PX DOMAIN-CONTAINING PROTEIN EREL1-RELATED"/>
    <property type="match status" value="1"/>
</dbReference>
<keyword evidence="3" id="KW-1185">Reference proteome</keyword>
<keyword evidence="2" id="KW-0808">Transferase</keyword>
<keyword evidence="1" id="KW-0175">Coiled coil</keyword>
<keyword evidence="2" id="KW-0328">Glycosyltransferase</keyword>
<protein>
    <submittedName>
        <fullName evidence="2">Adenine phosphoribosyltransferase 5 isoform 1</fullName>
    </submittedName>
</protein>
<reference evidence="2" key="1">
    <citation type="submission" date="2019-09" db="EMBL/GenBank/DDBJ databases">
        <title>Draft genome information of white flower Hibiscus syriacus.</title>
        <authorList>
            <person name="Kim Y.-M."/>
        </authorList>
    </citation>
    <scope>NUCLEOTIDE SEQUENCE [LARGE SCALE GENOMIC DNA]</scope>
    <source>
        <strain evidence="2">YM2019G1</strain>
    </source>
</reference>
<evidence type="ECO:0000313" key="3">
    <source>
        <dbReference type="Proteomes" id="UP000436088"/>
    </source>
</evidence>
<proteinExistence type="predicted"/>